<sequence length="2701" mass="302245">MEQTDCKPYQPLSKVKHEMDLAYTSSSDESEDGRKPRQSYNSRETLHEYNQELRMNYNSQSRKKKEVEKSTQEMEFCETSHTLCSGYQTDMHSVSRRDYQLEMGSDVDTETEGAASPDHALRMWIRGMKSEHSSCLSSRANSALSLTDTDHERKSDGENGFKFSPVCCDMEAQAGSTQDVQSSPHNQFTFRPLPPPPPPPHACTCARKPPPAADSLQRRSMTTRSQPSPAAPAPPTSTQDSVHLHNSWVLNSNIPLETRHFLFKHGSGSSAIFSAASQNYPLTSNTVYSPPPRPLPRSTFSRPAFTFNKPYRCCNWKCTALSATAITVTLALLLAYVIAVHLFGLTWQLQPVEGELYANGVSKGNRGTESMDTTYSPIGGKVSDKSEKKVFQKGRAIDTGEVDIGAQVMQTIPPGLFWRFQITIHHPIYLKFNISLAKDSLLGIYGRRNIPPTHTQFDFVKLMDGKQLVKQDSKGSDDTQHSPRNLILTSLQETGFIEYMDQGPWYLAFYNDGKKMEQVFVLTTAIEIMDDCSTNCNGNGECISGHCHCFPGFLGPDCARDSCPVLCGGNGEYEKGHCVCRHGWKGPECDVPEEQCIDPTCFGHGTCIMGVCICVPGYKGEICEEEDCLDPMCSNHGICVKGECHCSTGWGGVNCETPLPICQEQCSGHGTFLLDTGVCSCDPKWTGSDCSTELCTMECGSHGVCSRGICQCEEGWVGPTCEERSCHSHCTEHGQCKDGKCECSPGWEGDHCTIDGCPGLCFGNGRCTLDQNGWHCVCQVGWSGTGCNVVMEMLCGDNLDNDGDGLTDCVDPDCCQQSNCYVSPLCQGSPDPLDLIQQSQPLFSQHTSRLFFDRIKFLIGKDSTHVIPPEVSFDSRRACVIRGQVVAVDGTPLVGVNVSFLHHSDYGFTISRQDGSFDLVAIGGISVILIFDRSPFLPEKRTLWLPWNQFIVVEKVTMQRVVSDPPSCDISNFISPNPIVLPSPLTSFGGSCPERGTIVPELQVVQEEIPIPSSFVRLSYLSSRTPGYKTLLRILLTHSTIPVGMIKVHLTVAVEGRLTQKWFPAAINLVYTFAWNKTDIYGQKVWGLAEALVSVGYEYETCPDFILWEQRTVVLQGFEMDASNLGGWSLNKHHILNPQSGIIHKGNGENMFISQQPPVISTIMGNGHQRSVACTNCNGPAHNNKLFAPVALASGPDGSVYVGDFNFVRRIFPSGNSVSILERNRDTRHSTSPAHKYYLAMDPVSESLYLSDTNTRKVYKLKSLVETKDLSKNFEVVAGTGDQCLPFDQSHCGDGGRASEASLNSPRGITVDRHGFIYFVDGTMIRKIDENAVIATVIGSNGLTSTQPLSCDSGMDITQVRLEWPTDLAVNPMDNSLYVLDNNIVLQISENRRVRIIAGRPIHCQVPGIDHFLVSKVAIHSTLESARAISVSHSGLLFIAETDERKVNRIQQVTTNGEISIIAGAPTDCDCKIDPNCDCFSGDGGYAKDAKMKAPSSLAVSPDGTLYVADLGNVRIRTISRNQAHLNDMNLYEIASPADQELYQFTVNGTHLHTLNLITRDYVYNFTYNSEGDLGAITSSNGNSVHIRRDAGGMPLWLVVPGGQVYWLTISSNGVLKRVSAQGYNLALMTYPGNTGLLATKSNENGWTTVYEYDPEGHLTNATFPTGEVSSFHSDLEKLTKVELDTSNRENVLMSTNLTATSTIYILKQENTQSTYRVSPDGSLRVTFASGMEINLSSEPHILAGAVNPTLGKCNISLPGEHSANLIEWRQRKEQNKGNVSAFERRLRAHNRNLLSIDFDHITRTGKIYDDHRKFTLRILYDQTGRPILWSPVSRYNEVNITYSPSGLVTFIQRGTWNEKMEYDQSGKIISRTWADGKIWSYTYLEKSVMLLLHSQRRYIFEYDQPDCLLSVTMPSMVRHSLQTMLSVGYYRNIYTPPDSSTSFIQDYSRDGRLLQTQHLGTGRRVLYKYTKQARLSEVLYDTTQVTLTYEESSGVIKTIHLMHDGFICTIRYRQTGPLIGRQIFRFSEEGLVNARFDYSYNNFRVTSMQAVINETPLPIDLYRYVDVSGRTEQFGKFSVINYDLNQVITTTVMKHTKIFSANGQVIEVQYEILKAIAYWMTIQYDNVGRMVICDIRVGVDANITRYFYEYDADGQLQTVSVNDKTQWRYSYDLNGNINLLSHGNSARLTPLRYDLRDRITRLGEIQYKMDEDGFLRQRGNDIFEYNSNGLLQKAYNKASGWTVQYYYDGLGRRVASKSSLGQHLQFFYADLTNPIRVTHLYNHTSSEITSLYYDLQGHLIAMELSSGEEYYVACDNTGTPLAVFSSRGQVIKEILYTPYGDIYHDTYPDFQVIIGFHGGLYDFLTKLVHLGQRDYDVVAGRWTTPNHHIWKQLNLLPKPFNLYSFENNYPVGKIQDVAKYTTPELENLELTYELLRLQTKTQEWDPGKTILGIQCELQKQLRNFISLDQLPMTPRYNDGRCLEGGKQPRFAAVPSVFGKGIKFAIKDGIVTADIIGVANEDSRRLAAILNNAHYLENLHFTIEGRDTHYFIKLGSLEEDLVLIGNTGGRRILENGVNVTVSQMTSVLNGRTRRFADIQLQHGALCFNIRYGTTVEEEKNHVLEIARQRAVAQAWTKEQRRLQEGEEGIRAWTEGEKQQLLSTGRVQGYDGYFVLSVEQYLELSDSANNIHFMRQSEIGRR</sequence>
<evidence type="ECO:0000256" key="32">
    <source>
        <dbReference type="SAM" id="Phobius"/>
    </source>
</evidence>
<dbReference type="Pfam" id="PF24329">
    <property type="entry name" value="FN-plug_TEN1-4"/>
    <property type="match status" value="1"/>
</dbReference>
<dbReference type="GO" id="GO:0016607">
    <property type="term" value="C:nuclear speck"/>
    <property type="evidence" value="ECO:0007669"/>
    <property type="project" value="UniProtKB-SubCell"/>
</dbReference>
<evidence type="ECO:0000256" key="12">
    <source>
        <dbReference type="ARBA" id="ARBA00022737"/>
    </source>
</evidence>
<dbReference type="InterPro" id="IPR028916">
    <property type="entry name" value="Tox-GHH_dom"/>
</dbReference>
<dbReference type="InterPro" id="IPR011042">
    <property type="entry name" value="6-blade_b-propeller_TolB-like"/>
</dbReference>
<keyword evidence="7" id="KW-0963">Cytoplasm</keyword>
<keyword evidence="15" id="KW-0346">Stress response</keyword>
<dbReference type="FunFam" id="2.10.25.10:FF:000169">
    <property type="entry name" value="teneurin-1 isoform X1"/>
    <property type="match status" value="1"/>
</dbReference>
<evidence type="ECO:0000256" key="11">
    <source>
        <dbReference type="ARBA" id="ARBA00022692"/>
    </source>
</evidence>
<dbReference type="SUPFAM" id="SSF49464">
    <property type="entry name" value="Carboxypeptidase regulatory domain-like"/>
    <property type="match status" value="1"/>
</dbReference>
<dbReference type="InterPro" id="IPR009471">
    <property type="entry name" value="Ten_N"/>
</dbReference>
<gene>
    <name evidence="35" type="ORF">EGK_20904</name>
</gene>
<evidence type="ECO:0000256" key="27">
    <source>
        <dbReference type="ARBA" id="ARBA00077043"/>
    </source>
</evidence>
<keyword evidence="13 32" id="KW-1133">Transmembrane helix</keyword>
<evidence type="ECO:0000256" key="17">
    <source>
        <dbReference type="ARBA" id="ARBA00023157"/>
    </source>
</evidence>
<dbReference type="GO" id="GO:0016363">
    <property type="term" value="C:nuclear matrix"/>
    <property type="evidence" value="ECO:0007669"/>
    <property type="project" value="UniProtKB-SubCell"/>
</dbReference>
<dbReference type="SUPFAM" id="SSF63829">
    <property type="entry name" value="Calcium-dependent phosphotriesterase"/>
    <property type="match status" value="1"/>
</dbReference>
<dbReference type="Pfam" id="PF23093">
    <property type="entry name" value="GBD_Tenm3"/>
    <property type="match status" value="1"/>
</dbReference>
<dbReference type="FunFam" id="2.10.25.10:FF:000013">
    <property type="entry name" value="Teneurin transmembrane protein 4"/>
    <property type="match status" value="1"/>
</dbReference>
<comment type="caution">
    <text evidence="30">Lacks conserved residue(s) required for the propagation of feature annotation.</text>
</comment>
<feature type="region of interest" description="Disordered" evidence="31">
    <location>
        <begin position="1"/>
        <end position="66"/>
    </location>
</feature>
<dbReference type="FunFam" id="2.180.10.10:FF:000019">
    <property type="entry name" value="Teneurin transmembrane protein 1"/>
    <property type="match status" value="1"/>
</dbReference>
<dbReference type="Gene3D" id="2.180.10.10">
    <property type="entry name" value="RHS repeat-associated core"/>
    <property type="match status" value="1"/>
</dbReference>
<dbReference type="PROSITE" id="PS01186">
    <property type="entry name" value="EGF_2"/>
    <property type="match status" value="4"/>
</dbReference>
<evidence type="ECO:0000256" key="30">
    <source>
        <dbReference type="PROSITE-ProRule" id="PRU00076"/>
    </source>
</evidence>
<dbReference type="InterPro" id="IPR006530">
    <property type="entry name" value="YD"/>
</dbReference>
<comment type="function">
    <text evidence="25">Plays a role in the regulation of neuroplasticity in the limbic system. Mediates a rapid reorganization of actin- and tubulin-based cytoskeleton elements with an increase in dendritic arborization and spine density formation of neurons in the hippocampus and amygdala. Induces BDNF transcription inhibition in neurons. Activates the mitogen-activated protein (MAP) kinase 2 (MEK2) and extracellular signal-regulated kinase (ERK) cascade. Also acts as a bioactive neuroprotective peptide on limbic neurons of the brain and regulates stress-induced behavior: attenuates alkalosis-associated necrotic cell death and the effects of corticotropin-releasing factor (CRF) on c-fos/FOS induction and on the reinstatement of cocaine seeking.</text>
</comment>
<feature type="disulfide bond" evidence="30">
    <location>
        <begin position="757"/>
        <end position="767"/>
    </location>
</feature>
<dbReference type="InterPro" id="IPR056822">
    <property type="entry name" value="TEN_NHL"/>
</dbReference>
<feature type="region of interest" description="Disordered" evidence="31">
    <location>
        <begin position="174"/>
        <end position="241"/>
    </location>
</feature>
<keyword evidence="6" id="KW-1003">Cell membrane</keyword>
<keyword evidence="9 30" id="KW-0245">EGF-like domain</keyword>
<evidence type="ECO:0000256" key="20">
    <source>
        <dbReference type="ARBA" id="ARBA00023212"/>
    </source>
</evidence>
<evidence type="ECO:0000256" key="6">
    <source>
        <dbReference type="ARBA" id="ARBA00022475"/>
    </source>
</evidence>
<dbReference type="Pfam" id="PF25023">
    <property type="entry name" value="TEN_YD-shell"/>
    <property type="match status" value="1"/>
</dbReference>
<evidence type="ECO:0000256" key="13">
    <source>
        <dbReference type="ARBA" id="ARBA00022989"/>
    </source>
</evidence>
<feature type="disulfide bond" evidence="30">
    <location>
        <begin position="614"/>
        <end position="623"/>
    </location>
</feature>
<evidence type="ECO:0000256" key="24">
    <source>
        <dbReference type="ARBA" id="ARBA00057184"/>
    </source>
</evidence>
<evidence type="ECO:0000256" key="28">
    <source>
        <dbReference type="ARBA" id="ARBA00081437"/>
    </source>
</evidence>
<keyword evidence="11 32" id="KW-0812">Transmembrane</keyword>
<evidence type="ECO:0000256" key="4">
    <source>
        <dbReference type="ARBA" id="ARBA00004324"/>
    </source>
</evidence>
<evidence type="ECO:0000256" key="21">
    <source>
        <dbReference type="ARBA" id="ARBA00023242"/>
    </source>
</evidence>
<dbReference type="InterPro" id="IPR000742">
    <property type="entry name" value="EGF"/>
</dbReference>
<dbReference type="InterPro" id="IPR051216">
    <property type="entry name" value="Teneurin"/>
</dbReference>
<keyword evidence="14" id="KW-0805">Transcription regulation</keyword>
<evidence type="ECO:0000256" key="5">
    <source>
        <dbReference type="ARBA" id="ARBA00009385"/>
    </source>
</evidence>
<evidence type="ECO:0000256" key="8">
    <source>
        <dbReference type="ARBA" id="ARBA00022491"/>
    </source>
</evidence>
<evidence type="ECO:0000256" key="19">
    <source>
        <dbReference type="ARBA" id="ARBA00023180"/>
    </source>
</evidence>
<dbReference type="EMBL" id="CM001273">
    <property type="protein sequence ID" value="EHH31056.1"/>
    <property type="molecule type" value="Genomic_DNA"/>
</dbReference>
<name>G7NRC7_MACMU</name>
<dbReference type="Pfam" id="PF25021">
    <property type="entry name" value="TEN_NHL"/>
    <property type="match status" value="1"/>
</dbReference>
<keyword evidence="12" id="KW-0677">Repeat</keyword>
<dbReference type="FunFam" id="2.120.10.30:FF:000005">
    <property type="entry name" value="Teneurin transmembrane protein 4"/>
    <property type="match status" value="1"/>
</dbReference>
<comment type="similarity">
    <text evidence="5">Belongs to the tenascin family. Teneurin subfamily.</text>
</comment>
<feature type="domain" description="EGF-like" evidence="33">
    <location>
        <begin position="753"/>
        <end position="788"/>
    </location>
</feature>
<comment type="subcellular location">
    <subcellularLocation>
        <location evidence="2">Cell membrane</location>
        <topology evidence="2">Single-pass membrane protein</topology>
    </subcellularLocation>
    <subcellularLocation>
        <location evidence="3">Cytoplasm</location>
        <location evidence="3">Cytoskeleton</location>
    </subcellularLocation>
    <subcellularLocation>
        <location evidence="1">Nucleus matrix</location>
    </subcellularLocation>
    <subcellularLocation>
        <location evidence="4">Nucleus speckle</location>
    </subcellularLocation>
</comment>
<dbReference type="SMART" id="SM00181">
    <property type="entry name" value="EGF"/>
    <property type="match status" value="8"/>
</dbReference>
<keyword evidence="22" id="KW-0527">Neuropeptide</keyword>
<reference evidence="35" key="1">
    <citation type="journal article" date="2011" name="Nat. Biotechnol.">
        <title>Genome sequencing and comparison of two nonhuman primate animal models, the cynomolgus and Chinese rhesus macaques.</title>
        <authorList>
            <person name="Yan G."/>
            <person name="Zhang G."/>
            <person name="Fang X."/>
            <person name="Zhang Y."/>
            <person name="Li C."/>
            <person name="Ling F."/>
            <person name="Cooper D.N."/>
            <person name="Li Q."/>
            <person name="Li Y."/>
            <person name="van Gool A.J."/>
            <person name="Du H."/>
            <person name="Chen J."/>
            <person name="Chen R."/>
            <person name="Zhang P."/>
            <person name="Huang Z."/>
            <person name="Thompson J.R."/>
            <person name="Meng Y."/>
            <person name="Bai Y."/>
            <person name="Wang J."/>
            <person name="Zhuo M."/>
            <person name="Wang T."/>
            <person name="Huang Y."/>
            <person name="Wei L."/>
            <person name="Li J."/>
            <person name="Wang Z."/>
            <person name="Hu H."/>
            <person name="Yang P."/>
            <person name="Le L."/>
            <person name="Stenson P.D."/>
            <person name="Li B."/>
            <person name="Liu X."/>
            <person name="Ball E.V."/>
            <person name="An N."/>
            <person name="Huang Q."/>
            <person name="Zhang Y."/>
            <person name="Fan W."/>
            <person name="Zhang X."/>
            <person name="Li Y."/>
            <person name="Wang W."/>
            <person name="Katze M.G."/>
            <person name="Su B."/>
            <person name="Nielsen R."/>
            <person name="Yang H."/>
            <person name="Wang J."/>
            <person name="Wang X."/>
            <person name="Wang J."/>
        </authorList>
    </citation>
    <scope>NUCLEOTIDE SEQUENCE [LARGE SCALE GENOMIC DNA]</scope>
    <source>
        <strain evidence="35">CR-5</strain>
    </source>
</reference>
<dbReference type="PROSITE" id="PS51361">
    <property type="entry name" value="TENEURIN_N"/>
    <property type="match status" value="1"/>
</dbReference>
<feature type="disulfide bond" evidence="30">
    <location>
        <begin position="778"/>
        <end position="787"/>
    </location>
</feature>
<keyword evidence="18" id="KW-0804">Transcription</keyword>
<evidence type="ECO:0000259" key="33">
    <source>
        <dbReference type="PROSITE" id="PS50026"/>
    </source>
</evidence>
<dbReference type="Pfam" id="PF23538">
    <property type="entry name" value="Teneurin_ABD"/>
    <property type="match status" value="1"/>
</dbReference>
<keyword evidence="10" id="KW-0165">Cleavage on pair of basic residues</keyword>
<dbReference type="Proteomes" id="UP000013456">
    <property type="component" value="Chromosome X"/>
</dbReference>
<evidence type="ECO:0000256" key="7">
    <source>
        <dbReference type="ARBA" id="ARBA00022490"/>
    </source>
</evidence>
<dbReference type="PROSITE" id="PS50026">
    <property type="entry name" value="EGF_3"/>
    <property type="match status" value="2"/>
</dbReference>
<evidence type="ECO:0000256" key="14">
    <source>
        <dbReference type="ARBA" id="ARBA00023015"/>
    </source>
</evidence>
<dbReference type="NCBIfam" id="TIGR01643">
    <property type="entry name" value="YD_repeat_2x"/>
    <property type="match status" value="3"/>
</dbReference>
<dbReference type="InterPro" id="IPR057627">
    <property type="entry name" value="FN-plug_TEN1-4"/>
</dbReference>
<feature type="transmembrane region" description="Helical" evidence="32">
    <location>
        <begin position="318"/>
        <end position="343"/>
    </location>
</feature>
<protein>
    <recommendedName>
        <fullName evidence="26">Teneurin-1</fullName>
    </recommendedName>
    <alternativeName>
        <fullName evidence="28">Protein Odd Oz/ten-m homolog 1</fullName>
    </alternativeName>
    <alternativeName>
        <fullName evidence="27">Tenascin-M1</fullName>
    </alternativeName>
    <alternativeName>
        <fullName evidence="29">Teneurin transmembrane protein 1</fullName>
    </alternativeName>
</protein>
<comment type="function">
    <text evidence="23">Involved in neural development, regulating the establishment of proper connectivity within the nervous system. May function as a cellular signal transducer.</text>
</comment>
<feature type="domain" description="EGF-like" evidence="33">
    <location>
        <begin position="592"/>
        <end position="624"/>
    </location>
</feature>
<organism evidence="35">
    <name type="scientific">Macaca mulatta</name>
    <name type="common">Rhesus macaque</name>
    <dbReference type="NCBI Taxonomy" id="9544"/>
    <lineage>
        <taxon>Eukaryota</taxon>
        <taxon>Metazoa</taxon>
        <taxon>Chordata</taxon>
        <taxon>Craniata</taxon>
        <taxon>Vertebrata</taxon>
        <taxon>Euteleostomi</taxon>
        <taxon>Mammalia</taxon>
        <taxon>Eutheria</taxon>
        <taxon>Euarchontoglires</taxon>
        <taxon>Primates</taxon>
        <taxon>Haplorrhini</taxon>
        <taxon>Catarrhini</taxon>
        <taxon>Cercopithecidae</taxon>
        <taxon>Cercopithecinae</taxon>
        <taxon>Macaca</taxon>
    </lineage>
</organism>
<evidence type="ECO:0000256" key="2">
    <source>
        <dbReference type="ARBA" id="ARBA00004162"/>
    </source>
</evidence>
<keyword evidence="21" id="KW-0539">Nucleus</keyword>
<dbReference type="GO" id="GO:0007218">
    <property type="term" value="P:neuropeptide signaling pathway"/>
    <property type="evidence" value="ECO:0007669"/>
    <property type="project" value="UniProtKB-KW"/>
</dbReference>
<dbReference type="FunFam" id="2.10.25.10:FF:000016">
    <property type="entry name" value="Teneurin transmembrane protein 2"/>
    <property type="match status" value="1"/>
</dbReference>
<feature type="compositionally biased region" description="Polar residues" evidence="31">
    <location>
        <begin position="174"/>
        <end position="189"/>
    </location>
</feature>
<feature type="compositionally biased region" description="Pro residues" evidence="31">
    <location>
        <begin position="192"/>
        <end position="201"/>
    </location>
</feature>
<dbReference type="Gene3D" id="2.10.25.10">
    <property type="entry name" value="Laminin"/>
    <property type="match status" value="5"/>
</dbReference>
<keyword evidence="16 32" id="KW-0472">Membrane</keyword>
<dbReference type="FunFam" id="2.120.10.30:FF:000006">
    <property type="entry name" value="Teneurin transmembrane protein 4"/>
    <property type="match status" value="1"/>
</dbReference>
<dbReference type="PANTHER" id="PTHR11219">
    <property type="entry name" value="TENEURIN AND N-ACETYLGLUCOSAMINE-1-PHOSPHODIESTER ALPHA-N-ACETYLGLUCOSAMINIDASE"/>
    <property type="match status" value="1"/>
</dbReference>
<evidence type="ECO:0000256" key="31">
    <source>
        <dbReference type="SAM" id="MobiDB-lite"/>
    </source>
</evidence>
<dbReference type="GO" id="GO:0005886">
    <property type="term" value="C:plasma membrane"/>
    <property type="evidence" value="ECO:0007669"/>
    <property type="project" value="UniProtKB-SubCell"/>
</dbReference>
<evidence type="ECO:0000313" key="35">
    <source>
        <dbReference type="EMBL" id="EHH31056.1"/>
    </source>
</evidence>
<keyword evidence="19" id="KW-0325">Glycoprotein</keyword>
<dbReference type="Gene3D" id="2.120.10.30">
    <property type="entry name" value="TolB, C-terminal domain"/>
    <property type="match status" value="2"/>
</dbReference>
<evidence type="ECO:0000256" key="1">
    <source>
        <dbReference type="ARBA" id="ARBA00004109"/>
    </source>
</evidence>
<keyword evidence="8" id="KW-0678">Repressor</keyword>
<dbReference type="CDD" id="cd00054">
    <property type="entry name" value="EGF_CA"/>
    <property type="match status" value="2"/>
</dbReference>
<accession>G7NRC7</accession>
<dbReference type="FunFam" id="2.10.25.10:FF:000021">
    <property type="entry name" value="Teneurin transmembrane protein 2"/>
    <property type="match status" value="2"/>
</dbReference>
<dbReference type="PROSITE" id="PS00022">
    <property type="entry name" value="EGF_1"/>
    <property type="match status" value="4"/>
</dbReference>
<dbReference type="Pfam" id="PF15636">
    <property type="entry name" value="Tox-GHH"/>
    <property type="match status" value="1"/>
</dbReference>
<dbReference type="Gene3D" id="2.60.120.260">
    <property type="entry name" value="Galactose-binding domain-like"/>
    <property type="match status" value="1"/>
</dbReference>
<dbReference type="SUPFAM" id="SSF57196">
    <property type="entry name" value="EGF/Laminin"/>
    <property type="match status" value="1"/>
</dbReference>
<evidence type="ECO:0000256" key="15">
    <source>
        <dbReference type="ARBA" id="ARBA00023016"/>
    </source>
</evidence>
<evidence type="ECO:0000256" key="9">
    <source>
        <dbReference type="ARBA" id="ARBA00022536"/>
    </source>
</evidence>
<evidence type="ECO:0000256" key="25">
    <source>
        <dbReference type="ARBA" id="ARBA00058594"/>
    </source>
</evidence>
<dbReference type="Pfam" id="PF06484">
    <property type="entry name" value="Ten_N"/>
    <property type="match status" value="2"/>
</dbReference>
<keyword evidence="20" id="KW-0206">Cytoskeleton</keyword>
<evidence type="ECO:0000256" key="16">
    <source>
        <dbReference type="ARBA" id="ARBA00023136"/>
    </source>
</evidence>
<proteinExistence type="inferred from homology"/>
<feature type="domain" description="Teneurin N-terminal" evidence="34">
    <location>
        <begin position="1"/>
        <end position="318"/>
    </location>
</feature>
<dbReference type="PANTHER" id="PTHR11219:SF7">
    <property type="entry name" value="TENEURIN-1"/>
    <property type="match status" value="1"/>
</dbReference>
<evidence type="ECO:0000256" key="3">
    <source>
        <dbReference type="ARBA" id="ARBA00004245"/>
    </source>
</evidence>
<dbReference type="InterPro" id="IPR057629">
    <property type="entry name" value="Teneurin1-4_GBD"/>
</dbReference>
<evidence type="ECO:0000256" key="29">
    <source>
        <dbReference type="ARBA" id="ARBA00083965"/>
    </source>
</evidence>
<evidence type="ECO:0000256" key="10">
    <source>
        <dbReference type="ARBA" id="ARBA00022685"/>
    </source>
</evidence>
<keyword evidence="17 30" id="KW-1015">Disulfide bond</keyword>
<evidence type="ECO:0000256" key="22">
    <source>
        <dbReference type="ARBA" id="ARBA00023320"/>
    </source>
</evidence>
<dbReference type="SUPFAM" id="SSF101898">
    <property type="entry name" value="NHL repeat"/>
    <property type="match status" value="1"/>
</dbReference>
<evidence type="ECO:0000256" key="23">
    <source>
        <dbReference type="ARBA" id="ARBA00053699"/>
    </source>
</evidence>
<evidence type="ECO:0000256" key="18">
    <source>
        <dbReference type="ARBA" id="ARBA00023163"/>
    </source>
</evidence>
<dbReference type="InterPro" id="IPR056823">
    <property type="entry name" value="TEN-like_YD-shell"/>
</dbReference>
<evidence type="ECO:0000259" key="34">
    <source>
        <dbReference type="PROSITE" id="PS51361"/>
    </source>
</evidence>
<evidence type="ECO:0000256" key="26">
    <source>
        <dbReference type="ARBA" id="ARBA00068164"/>
    </source>
</evidence>
<dbReference type="InterPro" id="IPR008969">
    <property type="entry name" value="CarboxyPept-like_regulatory"/>
</dbReference>
<dbReference type="Pfam" id="PF25024">
    <property type="entry name" value="EGF_TEN"/>
    <property type="match status" value="1"/>
</dbReference>
<dbReference type="Pfam" id="PF25020">
    <property type="entry name" value="TTR_TEN1-4"/>
    <property type="match status" value="1"/>
</dbReference>
<dbReference type="InterPro" id="IPR056820">
    <property type="entry name" value="TEN_TTR-like"/>
</dbReference>
<dbReference type="GO" id="GO:0005856">
    <property type="term" value="C:cytoskeleton"/>
    <property type="evidence" value="ECO:0007669"/>
    <property type="project" value="UniProtKB-SubCell"/>
</dbReference>
<comment type="function">
    <text evidence="24">Induces gene transcription activation.</text>
</comment>